<keyword evidence="4" id="KW-1185">Reference proteome</keyword>
<keyword evidence="1" id="KW-0175">Coiled coil</keyword>
<proteinExistence type="predicted"/>
<dbReference type="OMA" id="FEVITFC"/>
<reference evidence="4" key="1">
    <citation type="submission" date="2007-12" db="EMBL/GenBank/DDBJ databases">
        <title>Annotation of Entamoeba dispar SAW760.</title>
        <authorList>
            <person name="Lorenzi H."/>
            <person name="Inman J."/>
            <person name="Schobel S."/>
            <person name="Amedeo P."/>
            <person name="Caler E."/>
        </authorList>
    </citation>
    <scope>NUCLEOTIDE SEQUENCE [LARGE SCALE GENOMIC DNA]</scope>
    <source>
        <strain evidence="4">ATCC PRA-260 / SAW760</strain>
    </source>
</reference>
<dbReference type="EMBL" id="DS550346">
    <property type="protein sequence ID" value="EDR23334.1"/>
    <property type="molecule type" value="Genomic_DNA"/>
</dbReference>
<dbReference type="eggNOG" id="ENOG502RDQU">
    <property type="taxonomic scope" value="Eukaryota"/>
</dbReference>
<dbReference type="RefSeq" id="XP_001740245.1">
    <property type="nucleotide sequence ID" value="XM_001740193.1"/>
</dbReference>
<gene>
    <name evidence="3" type="ORF">EDI_150830</name>
</gene>
<dbReference type="OrthoDB" id="10366576at2759"/>
<feature type="region of interest" description="Disordered" evidence="2">
    <location>
        <begin position="146"/>
        <end position="180"/>
    </location>
</feature>
<sequence length="301" mass="34989">MSTTFCFEEEREKIETLFRFTPDPVTENKKLKEEVMTLQEVANQNFEIANINYGVCMTYDEKIKELTESIQILEKENKEIKDKCTKEEEIKEGLDQEITKLNNEIAQLREKVLFLNDEKEKLYAENSTLKTVNKDQGVELQDQISGLQKSDEEKDTSIQQQNEPKQEGLTEINENRPNETKKLEKRINEKKTEEAMKIIERLGGIKALTKKTNTDPNSMHWTHNPQEDDLFEVITFCNDKTCSFVVVYNLQAEMNGEEVQPYCQTTESNFSVFYLPPGIYEICAYNDQSLENIGYSKAVIN</sequence>
<evidence type="ECO:0000313" key="4">
    <source>
        <dbReference type="Proteomes" id="UP000008076"/>
    </source>
</evidence>
<dbReference type="GeneID" id="5885404"/>
<dbReference type="Proteomes" id="UP000008076">
    <property type="component" value="Unassembled WGS sequence"/>
</dbReference>
<evidence type="ECO:0000256" key="1">
    <source>
        <dbReference type="SAM" id="Coils"/>
    </source>
</evidence>
<organism evidence="4">
    <name type="scientific">Entamoeba dispar (strain ATCC PRA-260 / SAW760)</name>
    <dbReference type="NCBI Taxonomy" id="370354"/>
    <lineage>
        <taxon>Eukaryota</taxon>
        <taxon>Amoebozoa</taxon>
        <taxon>Evosea</taxon>
        <taxon>Archamoebae</taxon>
        <taxon>Mastigamoebida</taxon>
        <taxon>Entamoebidae</taxon>
        <taxon>Entamoeba</taxon>
    </lineage>
</organism>
<dbReference type="AlphaFoldDB" id="B0EQ46"/>
<evidence type="ECO:0000256" key="2">
    <source>
        <dbReference type="SAM" id="MobiDB-lite"/>
    </source>
</evidence>
<feature type="compositionally biased region" description="Basic and acidic residues" evidence="2">
    <location>
        <begin position="164"/>
        <end position="180"/>
    </location>
</feature>
<evidence type="ECO:0000313" key="3">
    <source>
        <dbReference type="EMBL" id="EDR23334.1"/>
    </source>
</evidence>
<protein>
    <submittedName>
        <fullName evidence="3">Uncharacterized protein</fullName>
    </submittedName>
</protein>
<name>B0EQ46_ENTDS</name>
<feature type="coiled-coil region" evidence="1">
    <location>
        <begin position="56"/>
        <end position="125"/>
    </location>
</feature>
<dbReference type="VEuPathDB" id="AmoebaDB:EDI_150830"/>
<dbReference type="KEGG" id="edi:EDI_150830"/>
<accession>B0EQ46</accession>